<dbReference type="InterPro" id="IPR025944">
    <property type="entry name" value="Sigma_54_int_dom_CS"/>
</dbReference>
<dbReference type="FunFam" id="3.40.50.300:FF:000006">
    <property type="entry name" value="DNA-binding transcriptional regulator NtrC"/>
    <property type="match status" value="1"/>
</dbReference>
<organism evidence="8">
    <name type="scientific">mine drainage metagenome</name>
    <dbReference type="NCBI Taxonomy" id="410659"/>
    <lineage>
        <taxon>unclassified sequences</taxon>
        <taxon>metagenomes</taxon>
        <taxon>ecological metagenomes</taxon>
    </lineage>
</organism>
<dbReference type="Pfam" id="PF25601">
    <property type="entry name" value="AAA_lid_14"/>
    <property type="match status" value="1"/>
</dbReference>
<dbReference type="Gene3D" id="1.10.10.60">
    <property type="entry name" value="Homeodomain-like"/>
    <property type="match status" value="1"/>
</dbReference>
<comment type="caution">
    <text evidence="8">The sequence shown here is derived from an EMBL/GenBank/DDBJ whole genome shotgun (WGS) entry which is preliminary data.</text>
</comment>
<evidence type="ECO:0000256" key="4">
    <source>
        <dbReference type="ARBA" id="ARBA00023015"/>
    </source>
</evidence>
<dbReference type="InterPro" id="IPR003593">
    <property type="entry name" value="AAA+_ATPase"/>
</dbReference>
<dbReference type="GO" id="GO:0000160">
    <property type="term" value="P:phosphorelay signal transduction system"/>
    <property type="evidence" value="ECO:0007669"/>
    <property type="project" value="InterPro"/>
</dbReference>
<feature type="domain" description="Sigma-54 factor interaction" evidence="6">
    <location>
        <begin position="147"/>
        <end position="376"/>
    </location>
</feature>
<dbReference type="SUPFAM" id="SSF46689">
    <property type="entry name" value="Homeodomain-like"/>
    <property type="match status" value="1"/>
</dbReference>
<dbReference type="InterPro" id="IPR027417">
    <property type="entry name" value="P-loop_NTPase"/>
</dbReference>
<dbReference type="GO" id="GO:0006355">
    <property type="term" value="P:regulation of DNA-templated transcription"/>
    <property type="evidence" value="ECO:0007669"/>
    <property type="project" value="InterPro"/>
</dbReference>
<evidence type="ECO:0000256" key="3">
    <source>
        <dbReference type="ARBA" id="ARBA00022840"/>
    </source>
</evidence>
<sequence>MSAVHQTMAPARRVLIVDDDSDLLQLLSMRLTSAGFEVDTANSAEAAINSLDISRPHLVITDMRMQGMDGMALFEHIHRSIPTLPVIMLTAHGTIPDAVEATQRGLFGYLTKPFDSKVLLDQVAKALQISFATAAQPGKVDEWRAAIITQSPVMEDILTKAKLVAKGDASVLICGESGTGKELLAHAIHNASPRAQRPFVAINCAAIPEQLLESELFGHVKGAFTGAVRDHKGLFQSAMGGTVFLDEIGDMPLVLQGKLLRVLQEKQVTPVGATQTIPLDVRIISATHRDLNAEIAAGNFREDIYYRLNVVELGIPPLAKRREDIPLLAKYFLSILAEKYNRKTNGFSSEAMETLISAPWPGNIRQLLNVVERSVVLSTTPLISSVLVQQTIHKEEEILMSLEEAKSRFERDYLIRILKITEGNVTQAAKLSKRNRTEFYKLLQKHQLNPSLIRQSQDSQQN</sequence>
<evidence type="ECO:0000313" key="8">
    <source>
        <dbReference type="EMBL" id="OIQ99953.1"/>
    </source>
</evidence>
<accession>A0A1J5RVY9</accession>
<keyword evidence="2" id="KW-0547">Nucleotide-binding</keyword>
<proteinExistence type="predicted"/>
<reference evidence="8" key="1">
    <citation type="submission" date="2016-10" db="EMBL/GenBank/DDBJ databases">
        <title>Sequence of Gallionella enrichment culture.</title>
        <authorList>
            <person name="Poehlein A."/>
            <person name="Muehling M."/>
            <person name="Daniel R."/>
        </authorList>
    </citation>
    <scope>NUCLEOTIDE SEQUENCE</scope>
</reference>
<dbReference type="Gene3D" id="3.40.50.300">
    <property type="entry name" value="P-loop containing nucleotide triphosphate hydrolases"/>
    <property type="match status" value="1"/>
</dbReference>
<dbReference type="SUPFAM" id="SSF52540">
    <property type="entry name" value="P-loop containing nucleoside triphosphate hydrolases"/>
    <property type="match status" value="1"/>
</dbReference>
<dbReference type="PROSITE" id="PS00675">
    <property type="entry name" value="SIGMA54_INTERACT_1"/>
    <property type="match status" value="1"/>
</dbReference>
<dbReference type="EMBL" id="MLJW01000100">
    <property type="protein sequence ID" value="OIQ99953.1"/>
    <property type="molecule type" value="Genomic_DNA"/>
</dbReference>
<dbReference type="SUPFAM" id="SSF52172">
    <property type="entry name" value="CheY-like"/>
    <property type="match status" value="1"/>
</dbReference>
<dbReference type="InterPro" id="IPR001789">
    <property type="entry name" value="Sig_transdc_resp-reg_receiver"/>
</dbReference>
<gene>
    <name evidence="8" type="primary">qseF_4</name>
    <name evidence="8" type="ORF">GALL_179680</name>
</gene>
<dbReference type="FunFam" id="3.40.50.2300:FF:000018">
    <property type="entry name" value="DNA-binding transcriptional regulator NtrC"/>
    <property type="match status" value="1"/>
</dbReference>
<dbReference type="InterPro" id="IPR009057">
    <property type="entry name" value="Homeodomain-like_sf"/>
</dbReference>
<dbReference type="PROSITE" id="PS50110">
    <property type="entry name" value="RESPONSE_REGULATORY"/>
    <property type="match status" value="1"/>
</dbReference>
<dbReference type="PROSITE" id="PS50045">
    <property type="entry name" value="SIGMA54_INTERACT_4"/>
    <property type="match status" value="1"/>
</dbReference>
<dbReference type="SMART" id="SM00448">
    <property type="entry name" value="REC"/>
    <property type="match status" value="1"/>
</dbReference>
<keyword evidence="4" id="KW-0805">Transcription regulation</keyword>
<dbReference type="GO" id="GO:0005524">
    <property type="term" value="F:ATP binding"/>
    <property type="evidence" value="ECO:0007669"/>
    <property type="project" value="UniProtKB-KW"/>
</dbReference>
<evidence type="ECO:0000256" key="5">
    <source>
        <dbReference type="ARBA" id="ARBA00023163"/>
    </source>
</evidence>
<dbReference type="PANTHER" id="PTHR32071:SF116">
    <property type="entry name" value="TRANSCRIPTIONAL REGULATORY PROTEIN GLRR"/>
    <property type="match status" value="1"/>
</dbReference>
<dbReference type="Gene3D" id="3.40.50.2300">
    <property type="match status" value="1"/>
</dbReference>
<evidence type="ECO:0000256" key="1">
    <source>
        <dbReference type="ARBA" id="ARBA00022553"/>
    </source>
</evidence>
<evidence type="ECO:0000259" key="7">
    <source>
        <dbReference type="PROSITE" id="PS50110"/>
    </source>
</evidence>
<name>A0A1J5RVY9_9ZZZZ</name>
<dbReference type="CDD" id="cd00009">
    <property type="entry name" value="AAA"/>
    <property type="match status" value="1"/>
</dbReference>
<dbReference type="PROSITE" id="PS00688">
    <property type="entry name" value="SIGMA54_INTERACT_3"/>
    <property type="match status" value="1"/>
</dbReference>
<dbReference type="PANTHER" id="PTHR32071">
    <property type="entry name" value="TRANSCRIPTIONAL REGULATORY PROTEIN"/>
    <property type="match status" value="1"/>
</dbReference>
<dbReference type="InterPro" id="IPR058031">
    <property type="entry name" value="AAA_lid_NorR"/>
</dbReference>
<dbReference type="Pfam" id="PF00072">
    <property type="entry name" value="Response_reg"/>
    <property type="match status" value="1"/>
</dbReference>
<keyword evidence="3" id="KW-0067">ATP-binding</keyword>
<evidence type="ECO:0000256" key="2">
    <source>
        <dbReference type="ARBA" id="ARBA00022741"/>
    </source>
</evidence>
<keyword evidence="1" id="KW-0597">Phosphoprotein</keyword>
<dbReference type="Pfam" id="PF00158">
    <property type="entry name" value="Sigma54_activat"/>
    <property type="match status" value="1"/>
</dbReference>
<protein>
    <submittedName>
        <fullName evidence="8">Transcriptional regulatory protein QseF</fullName>
    </submittedName>
</protein>
<dbReference type="SMART" id="SM00382">
    <property type="entry name" value="AAA"/>
    <property type="match status" value="1"/>
</dbReference>
<dbReference type="InterPro" id="IPR002078">
    <property type="entry name" value="Sigma_54_int"/>
</dbReference>
<keyword evidence="5" id="KW-0804">Transcription</keyword>
<evidence type="ECO:0000259" key="6">
    <source>
        <dbReference type="PROSITE" id="PS50045"/>
    </source>
</evidence>
<dbReference type="Gene3D" id="1.10.8.60">
    <property type="match status" value="1"/>
</dbReference>
<dbReference type="InterPro" id="IPR011006">
    <property type="entry name" value="CheY-like_superfamily"/>
</dbReference>
<dbReference type="InterPro" id="IPR025662">
    <property type="entry name" value="Sigma_54_int_dom_ATP-bd_1"/>
</dbReference>
<feature type="domain" description="Response regulatory" evidence="7">
    <location>
        <begin position="13"/>
        <end position="127"/>
    </location>
</feature>
<dbReference type="AlphaFoldDB" id="A0A1J5RVY9"/>